<name>A0A4P7W2M8_9BACT</name>
<keyword evidence="10" id="KW-1185">Reference proteome</keyword>
<gene>
    <name evidence="9" type="ORF">E7747_07925</name>
</gene>
<evidence type="ECO:0000259" key="8">
    <source>
        <dbReference type="Pfam" id="PF14322"/>
    </source>
</evidence>
<evidence type="ECO:0000256" key="2">
    <source>
        <dbReference type="ARBA" id="ARBA00006275"/>
    </source>
</evidence>
<protein>
    <submittedName>
        <fullName evidence="9">RagB/SusD family nutrient uptake outer membrane protein</fullName>
    </submittedName>
</protein>
<dbReference type="InterPro" id="IPR033985">
    <property type="entry name" value="SusD-like_N"/>
</dbReference>
<evidence type="ECO:0000256" key="5">
    <source>
        <dbReference type="ARBA" id="ARBA00023237"/>
    </source>
</evidence>
<comment type="subcellular location">
    <subcellularLocation>
        <location evidence="1">Cell outer membrane</location>
    </subcellularLocation>
</comment>
<feature type="domain" description="RagB/SusD" evidence="7">
    <location>
        <begin position="358"/>
        <end position="517"/>
    </location>
</feature>
<dbReference type="Gene3D" id="1.25.40.390">
    <property type="match status" value="1"/>
</dbReference>
<organism evidence="9 10">
    <name type="scientific">Duncaniella dubosii</name>
    <dbReference type="NCBI Taxonomy" id="2518971"/>
    <lineage>
        <taxon>Bacteria</taxon>
        <taxon>Pseudomonadati</taxon>
        <taxon>Bacteroidota</taxon>
        <taxon>Bacteroidia</taxon>
        <taxon>Bacteroidales</taxon>
        <taxon>Muribaculaceae</taxon>
        <taxon>Duncaniella</taxon>
    </lineage>
</organism>
<accession>A0A4P7W2M8</accession>
<dbReference type="InterPro" id="IPR011990">
    <property type="entry name" value="TPR-like_helical_dom_sf"/>
</dbReference>
<evidence type="ECO:0000313" key="10">
    <source>
        <dbReference type="Proteomes" id="UP000297149"/>
    </source>
</evidence>
<keyword evidence="3 6" id="KW-0732">Signal</keyword>
<reference evidence="10" key="1">
    <citation type="submission" date="2019-02" db="EMBL/GenBank/DDBJ databases">
        <title>Isolation and identification of novel species under the genus Muribaculum.</title>
        <authorList>
            <person name="Miyake S."/>
            <person name="Ding Y."/>
            <person name="Low A."/>
            <person name="Soh M."/>
            <person name="Seedorf H."/>
        </authorList>
    </citation>
    <scope>NUCLEOTIDE SEQUENCE [LARGE SCALE GENOMIC DNA]</scope>
    <source>
        <strain evidence="10">H5</strain>
    </source>
</reference>
<dbReference type="AlphaFoldDB" id="A0A4P7W2M8"/>
<dbReference type="Proteomes" id="UP000297149">
    <property type="component" value="Chromosome"/>
</dbReference>
<feature type="chain" id="PRO_5020669597" evidence="6">
    <location>
        <begin position="18"/>
        <end position="690"/>
    </location>
</feature>
<feature type="domain" description="SusD-like N-terminal" evidence="8">
    <location>
        <begin position="21"/>
        <end position="226"/>
    </location>
</feature>
<evidence type="ECO:0000256" key="4">
    <source>
        <dbReference type="ARBA" id="ARBA00023136"/>
    </source>
</evidence>
<dbReference type="GO" id="GO:0009279">
    <property type="term" value="C:cell outer membrane"/>
    <property type="evidence" value="ECO:0007669"/>
    <property type="project" value="UniProtKB-SubCell"/>
</dbReference>
<evidence type="ECO:0000256" key="1">
    <source>
        <dbReference type="ARBA" id="ARBA00004442"/>
    </source>
</evidence>
<dbReference type="KEGG" id="ddb:E7747_07925"/>
<evidence type="ECO:0000256" key="3">
    <source>
        <dbReference type="ARBA" id="ARBA00022729"/>
    </source>
</evidence>
<comment type="similarity">
    <text evidence="2">Belongs to the SusD family.</text>
</comment>
<dbReference type="Pfam" id="PF07980">
    <property type="entry name" value="SusD_RagB"/>
    <property type="match status" value="1"/>
</dbReference>
<dbReference type="PROSITE" id="PS51257">
    <property type="entry name" value="PROKAR_LIPOPROTEIN"/>
    <property type="match status" value="1"/>
</dbReference>
<evidence type="ECO:0000313" key="9">
    <source>
        <dbReference type="EMBL" id="QCD42209.1"/>
    </source>
</evidence>
<dbReference type="Pfam" id="PF14322">
    <property type="entry name" value="SusD-like_3"/>
    <property type="match status" value="1"/>
</dbReference>
<dbReference type="SUPFAM" id="SSF48452">
    <property type="entry name" value="TPR-like"/>
    <property type="match status" value="1"/>
</dbReference>
<feature type="signal peptide" evidence="6">
    <location>
        <begin position="1"/>
        <end position="17"/>
    </location>
</feature>
<keyword evidence="4" id="KW-0472">Membrane</keyword>
<dbReference type="RefSeq" id="WP_123613370.1">
    <property type="nucleotide sequence ID" value="NZ_CAXHQF010000003.1"/>
</dbReference>
<sequence>MKFRNIFIAGLSVMALASCSDYLEVDAPSQNDPDYVFSDKTEMNNALNGIYASMMSGDTYGDKMFSTYVMNTDVDFKTNSSRFLSGANWSRYDADPDGGAINSTWKQQYTTIELANLFIEGAESSQLYNPEKEEDYKDMRQMIGEAKVMRAIVYHDLTWMFGDPAFSFNSSRTATVKIYPLTDRAEILDKLIADLKEVADDMKSTSELGTVERISKEMAWAMIARIAQTAAGYTLRPDGESYGKMERMNENYLDYYAIARDYTQKVIDSQTHRLGKPFYQVFFDECKNVATPGDDVIWEIPFAKTANGKVGYSHGIKLDSYQSETPHVYGEAKSDVRLNGVYRYLFNENDVRRDYVNQLTKYDAPAGDAMFDNNYTVSNGKWSKLWVPGGLGNQTTDKTGINFPIMRYTDVLLMYAEAINEIEHGVSGPNGAKAVEALAQVRRRAFPNNAELVEPYIAARSSEEAFRKAVLDERKFEFAGENMRWRDLVRHNLLAENVYWTFYRYLSLAESSETTSTNLSSVSAYDFDGNDEAYDKVPFTIRNIRSVDNTMKDEAGNDVPIYPENVFPNQSVKVCRILNPYRTMSSAEANALGLSNVREDIIEWSKEGVIRNEIRFSLRGYIYMTPEEGDENGPGGVVVVNDNGRYSLDSRDLSTFPSSKNLPVIRYILPIPRAVISRAQGQYENKYGYK</sequence>
<dbReference type="InterPro" id="IPR012944">
    <property type="entry name" value="SusD_RagB_dom"/>
</dbReference>
<keyword evidence="5" id="KW-0998">Cell outer membrane</keyword>
<evidence type="ECO:0000256" key="6">
    <source>
        <dbReference type="SAM" id="SignalP"/>
    </source>
</evidence>
<dbReference type="EMBL" id="CP039396">
    <property type="protein sequence ID" value="QCD42209.1"/>
    <property type="molecule type" value="Genomic_DNA"/>
</dbReference>
<proteinExistence type="inferred from homology"/>
<evidence type="ECO:0000259" key="7">
    <source>
        <dbReference type="Pfam" id="PF07980"/>
    </source>
</evidence>